<dbReference type="PANTHER" id="PTHR42865">
    <property type="entry name" value="PROTON/GLUTAMATE-ASPARTATE SYMPORTER"/>
    <property type="match status" value="1"/>
</dbReference>
<evidence type="ECO:0000256" key="1">
    <source>
        <dbReference type="ARBA" id="ARBA00004651"/>
    </source>
</evidence>
<gene>
    <name evidence="9" type="primary">gltP</name>
    <name evidence="9" type="ORF">GCM10009090_04510</name>
</gene>
<feature type="transmembrane region" description="Helical" evidence="8">
    <location>
        <begin position="18"/>
        <end position="36"/>
    </location>
</feature>
<dbReference type="Gene3D" id="1.10.3860.10">
    <property type="entry name" value="Sodium:dicarboxylate symporter"/>
    <property type="match status" value="1"/>
</dbReference>
<feature type="transmembrane region" description="Helical" evidence="8">
    <location>
        <begin position="56"/>
        <end position="77"/>
    </location>
</feature>
<dbReference type="GO" id="GO:0015293">
    <property type="term" value="F:symporter activity"/>
    <property type="evidence" value="ECO:0007669"/>
    <property type="project" value="UniProtKB-KW"/>
</dbReference>
<keyword evidence="6 8" id="KW-0472">Membrane</keyword>
<evidence type="ECO:0000256" key="8">
    <source>
        <dbReference type="SAM" id="Phobius"/>
    </source>
</evidence>
<dbReference type="FunFam" id="1.10.3860.10:FF:000016">
    <property type="entry name" value="Proton glutamate symport protein"/>
    <property type="match status" value="1"/>
</dbReference>
<name>A0A919F4Z5_9XANT</name>
<feature type="transmembrane region" description="Helical" evidence="8">
    <location>
        <begin position="376"/>
        <end position="397"/>
    </location>
</feature>
<dbReference type="GO" id="GO:0006835">
    <property type="term" value="P:dicarboxylic acid transport"/>
    <property type="evidence" value="ECO:0007669"/>
    <property type="project" value="TreeGrafter"/>
</dbReference>
<evidence type="ECO:0000256" key="4">
    <source>
        <dbReference type="ARBA" id="ARBA00022692"/>
    </source>
</evidence>
<evidence type="ECO:0000256" key="7">
    <source>
        <dbReference type="SAM" id="MobiDB-lite"/>
    </source>
</evidence>
<evidence type="ECO:0000256" key="6">
    <source>
        <dbReference type="ARBA" id="ARBA00023136"/>
    </source>
</evidence>
<keyword evidence="10" id="KW-1185">Reference proteome</keyword>
<keyword evidence="2" id="KW-0813">Transport</keyword>
<dbReference type="InterPro" id="IPR036458">
    <property type="entry name" value="Na:dicarbo_symporter_sf"/>
</dbReference>
<comment type="subcellular location">
    <subcellularLocation>
        <location evidence="1">Cell membrane</location>
        <topology evidence="1">Multi-pass membrane protein</topology>
    </subcellularLocation>
</comment>
<feature type="transmembrane region" description="Helical" evidence="8">
    <location>
        <begin position="211"/>
        <end position="236"/>
    </location>
</feature>
<sequence length="448" mass="46906">MTPAPSAPRKKLPLHWKMGIGFGVGLLLGLVSYYLAGDAGWVRGVTTWVTTPLSKLFLNLIFMLIVPLLFSALVMGVTEMGDIRALGRIGWKTLGYTVVLSGVAVLLGLVLVNVLKPGAGVDPQLAQQLLAENAERSREIVASSGTQPKGMDMLMSIVPSNVVEAASSNGAILSLMFFAVMFGVGMVLAPQDKVDTLRRGIEGVFEISMTLIGLVIRLAPYAVACFMFNLAALFGFDLLVKLGAYVGVVVLALGLHMVVSYGLAVWFAGRSPLRFFRETQEATVMAFSTASSNATLPTALRVADQMGLPHKVSRFVLTVGATANQNGTALFEGVTVIFLAQFFGVELSLWQQFTVMLVCILGGIGTAGVPSGSLPVVALICAMVGVNPVGIGLILGVNHFLDMCRTALNVTGDLALTTLVSKGESDEAEKPGSGAQGPGKSVGAEGAA</sequence>
<keyword evidence="3" id="KW-1003">Cell membrane</keyword>
<dbReference type="Pfam" id="PF00375">
    <property type="entry name" value="SDF"/>
    <property type="match status" value="1"/>
</dbReference>
<feature type="transmembrane region" description="Helical" evidence="8">
    <location>
        <begin position="242"/>
        <end position="268"/>
    </location>
</feature>
<dbReference type="RefSeq" id="WP_434028468.1">
    <property type="nucleotide sequence ID" value="NZ_BNBA01000002.1"/>
</dbReference>
<dbReference type="PANTHER" id="PTHR42865:SF7">
    <property type="entry name" value="PROTON_GLUTAMATE-ASPARTATE SYMPORTER"/>
    <property type="match status" value="1"/>
</dbReference>
<comment type="caution">
    <text evidence="9">The sequence shown here is derived from an EMBL/GenBank/DDBJ whole genome shotgun (WGS) entry which is preliminary data.</text>
</comment>
<evidence type="ECO:0000256" key="5">
    <source>
        <dbReference type="ARBA" id="ARBA00022989"/>
    </source>
</evidence>
<keyword evidence="5 8" id="KW-1133">Transmembrane helix</keyword>
<protein>
    <submittedName>
        <fullName evidence="9">Proton glutamate symport protein</fullName>
    </submittedName>
</protein>
<dbReference type="SUPFAM" id="SSF118215">
    <property type="entry name" value="Proton glutamate symport protein"/>
    <property type="match status" value="1"/>
</dbReference>
<dbReference type="InterPro" id="IPR001991">
    <property type="entry name" value="Na-dicarboxylate_symporter"/>
</dbReference>
<reference evidence="9" key="1">
    <citation type="journal article" date="2014" name="Int. J. Syst. Evol. Microbiol.">
        <title>Complete genome sequence of Corynebacterium casei LMG S-19264T (=DSM 44701T), isolated from a smear-ripened cheese.</title>
        <authorList>
            <consortium name="US DOE Joint Genome Institute (JGI-PGF)"/>
            <person name="Walter F."/>
            <person name="Albersmeier A."/>
            <person name="Kalinowski J."/>
            <person name="Ruckert C."/>
        </authorList>
    </citation>
    <scope>NUCLEOTIDE SEQUENCE</scope>
    <source>
        <strain evidence="9">JCM 13306</strain>
    </source>
</reference>
<dbReference type="EMBL" id="BNBA01000002">
    <property type="protein sequence ID" value="GHH47685.1"/>
    <property type="molecule type" value="Genomic_DNA"/>
</dbReference>
<dbReference type="GO" id="GO:0005886">
    <property type="term" value="C:plasma membrane"/>
    <property type="evidence" value="ECO:0007669"/>
    <property type="project" value="UniProtKB-SubCell"/>
</dbReference>
<dbReference type="AlphaFoldDB" id="A0A919F4Z5"/>
<reference evidence="9" key="2">
    <citation type="submission" date="2020-09" db="EMBL/GenBank/DDBJ databases">
        <authorList>
            <person name="Sun Q."/>
            <person name="Ohkuma M."/>
        </authorList>
    </citation>
    <scope>NUCLEOTIDE SEQUENCE</scope>
    <source>
        <strain evidence="9">JCM 13306</strain>
    </source>
</reference>
<proteinExistence type="predicted"/>
<feature type="transmembrane region" description="Helical" evidence="8">
    <location>
        <begin position="171"/>
        <end position="190"/>
    </location>
</feature>
<dbReference type="PRINTS" id="PR00173">
    <property type="entry name" value="EDTRNSPORT"/>
</dbReference>
<organism evidence="9 10">
    <name type="scientific">Xanthomonas boreopolis</name>
    <dbReference type="NCBI Taxonomy" id="86183"/>
    <lineage>
        <taxon>Bacteria</taxon>
        <taxon>Pseudomonadati</taxon>
        <taxon>Pseudomonadota</taxon>
        <taxon>Gammaproteobacteria</taxon>
        <taxon>Lysobacterales</taxon>
        <taxon>Lysobacteraceae</taxon>
        <taxon>Xanthomonas</taxon>
    </lineage>
</organism>
<dbReference type="Proteomes" id="UP000623958">
    <property type="component" value="Unassembled WGS sequence"/>
</dbReference>
<keyword evidence="4 8" id="KW-0812">Transmembrane</keyword>
<feature type="transmembrane region" description="Helical" evidence="8">
    <location>
        <begin position="353"/>
        <end position="370"/>
    </location>
</feature>
<evidence type="ECO:0000313" key="10">
    <source>
        <dbReference type="Proteomes" id="UP000623958"/>
    </source>
</evidence>
<evidence type="ECO:0000313" key="9">
    <source>
        <dbReference type="EMBL" id="GHH47685.1"/>
    </source>
</evidence>
<feature type="transmembrane region" description="Helical" evidence="8">
    <location>
        <begin position="89"/>
        <end position="115"/>
    </location>
</feature>
<evidence type="ECO:0000256" key="3">
    <source>
        <dbReference type="ARBA" id="ARBA00022475"/>
    </source>
</evidence>
<feature type="region of interest" description="Disordered" evidence="7">
    <location>
        <begin position="423"/>
        <end position="448"/>
    </location>
</feature>
<accession>A0A919F4Z5</accession>
<evidence type="ECO:0000256" key="2">
    <source>
        <dbReference type="ARBA" id="ARBA00022448"/>
    </source>
</evidence>